<gene>
    <name evidence="1" type="ORF">ACX27_09205</name>
</gene>
<proteinExistence type="predicted"/>
<dbReference type="AlphaFoldDB" id="A0A0M3V531"/>
<dbReference type="Proteomes" id="UP000062645">
    <property type="component" value="Chromosome"/>
</dbReference>
<dbReference type="GO" id="GO:0006808">
    <property type="term" value="P:regulation of nitrogen utilization"/>
    <property type="evidence" value="ECO:0007669"/>
    <property type="project" value="InterPro"/>
</dbReference>
<accession>A0A0M3V531</accession>
<dbReference type="PATRIC" id="fig|224013.5.peg.2232"/>
<dbReference type="EMBL" id="CP012036">
    <property type="protein sequence ID" value="ALF52987.1"/>
    <property type="molecule type" value="Genomic_DNA"/>
</dbReference>
<reference evidence="1 2" key="2">
    <citation type="journal article" date="2016" name="Genome Announc.">
        <title>Draft Genome Sequence of the N2-Fixing Cyanobacterium Nostoc piscinale CENA21, Isolated from the Brazilian Amazon Floodplain.</title>
        <authorList>
            <person name="Leao T."/>
            <person name="Guimaraes P.I."/>
            <person name="de Melo A.G."/>
            <person name="Ramos R.T."/>
            <person name="Leao P.N."/>
            <person name="Silva A."/>
            <person name="Fiore M.F."/>
            <person name="Schneider M.P."/>
        </authorList>
    </citation>
    <scope>NUCLEOTIDE SEQUENCE [LARGE SCALE GENOMIC DNA]</scope>
    <source>
        <strain evidence="1 2">CENA21</strain>
    </source>
</reference>
<evidence type="ECO:0000313" key="2">
    <source>
        <dbReference type="Proteomes" id="UP000062645"/>
    </source>
</evidence>
<dbReference type="Pfam" id="PF00543">
    <property type="entry name" value="P-II"/>
    <property type="match status" value="1"/>
</dbReference>
<dbReference type="InterPro" id="IPR011322">
    <property type="entry name" value="N-reg_PII-like_a/b"/>
</dbReference>
<dbReference type="RefSeq" id="WP_062291238.1">
    <property type="nucleotide sequence ID" value="NZ_CP012036.1"/>
</dbReference>
<dbReference type="Gene3D" id="3.30.70.120">
    <property type="match status" value="1"/>
</dbReference>
<dbReference type="KEGG" id="npz:ACX27_09205"/>
<dbReference type="InterPro" id="IPR002187">
    <property type="entry name" value="N-reg_PII"/>
</dbReference>
<evidence type="ECO:0000313" key="1">
    <source>
        <dbReference type="EMBL" id="ALF52987.1"/>
    </source>
</evidence>
<dbReference type="STRING" id="224013.ACX27_09205"/>
<reference evidence="2" key="1">
    <citation type="submission" date="2015-07" db="EMBL/GenBank/DDBJ databases">
        <title>Genome Of Nitrogen-Fixing Cyanobacterium Nostoc piscinale CENA21 From Solimoes/Amazon River Floodplain Sediments And Comparative Genomics To Uncover Biosynthetic Natural Products Potential.</title>
        <authorList>
            <person name="Leao T.F."/>
            <person name="Leao P.N."/>
            <person name="Guimaraes P.I."/>
            <person name="de Melo A.G.C."/>
            <person name="Ramos R.T.J."/>
            <person name="Silva A."/>
            <person name="Fiore M.F."/>
            <person name="Schneider M.P.C."/>
        </authorList>
    </citation>
    <scope>NUCLEOTIDE SEQUENCE [LARGE SCALE GENOMIC DNA]</scope>
    <source>
        <strain evidence="2">CENA21</strain>
    </source>
</reference>
<dbReference type="SUPFAM" id="SSF54913">
    <property type="entry name" value="GlnB-like"/>
    <property type="match status" value="1"/>
</dbReference>
<sequence length="97" mass="10718">MEAIKKVEIVTNSLELPKVLDILEKIGVSGYTVIEDVTGKGDRGRVFNDLETHTLTNGYIMSVCTQAQEQELVTEIEPILKKFGGVCIVSDAKWIAH</sequence>
<keyword evidence="2" id="KW-1185">Reference proteome</keyword>
<name>A0A0M3V531_9NOSO</name>
<dbReference type="OrthoDB" id="281081at2"/>
<protein>
    <submittedName>
        <fullName evidence="1">Nitrogen regulatory protein P-II</fullName>
    </submittedName>
</protein>
<dbReference type="InterPro" id="IPR015867">
    <property type="entry name" value="N-reg_PII/ATP_PRibTrfase_C"/>
</dbReference>
<dbReference type="GO" id="GO:0030234">
    <property type="term" value="F:enzyme regulator activity"/>
    <property type="evidence" value="ECO:0007669"/>
    <property type="project" value="InterPro"/>
</dbReference>
<organism evidence="1 2">
    <name type="scientific">Nostoc piscinale CENA21</name>
    <dbReference type="NCBI Taxonomy" id="224013"/>
    <lineage>
        <taxon>Bacteria</taxon>
        <taxon>Bacillati</taxon>
        <taxon>Cyanobacteriota</taxon>
        <taxon>Cyanophyceae</taxon>
        <taxon>Nostocales</taxon>
        <taxon>Nostocaceae</taxon>
        <taxon>Nostoc</taxon>
    </lineage>
</organism>